<dbReference type="Proteomes" id="UP000077266">
    <property type="component" value="Unassembled WGS sequence"/>
</dbReference>
<protein>
    <submittedName>
        <fullName evidence="3">Uncharacterized protein</fullName>
    </submittedName>
</protein>
<dbReference type="AlphaFoldDB" id="A0A165HZN6"/>
<evidence type="ECO:0000313" key="4">
    <source>
        <dbReference type="Proteomes" id="UP000077266"/>
    </source>
</evidence>
<dbReference type="InParanoid" id="A0A165HZN6"/>
<reference evidence="3 4" key="1">
    <citation type="journal article" date="2016" name="Mol. Biol. Evol.">
        <title>Comparative Genomics of Early-Diverging Mushroom-Forming Fungi Provides Insights into the Origins of Lignocellulose Decay Capabilities.</title>
        <authorList>
            <person name="Nagy L.G."/>
            <person name="Riley R."/>
            <person name="Tritt A."/>
            <person name="Adam C."/>
            <person name="Daum C."/>
            <person name="Floudas D."/>
            <person name="Sun H."/>
            <person name="Yadav J.S."/>
            <person name="Pangilinan J."/>
            <person name="Larsson K.H."/>
            <person name="Matsuura K."/>
            <person name="Barry K."/>
            <person name="Labutti K."/>
            <person name="Kuo R."/>
            <person name="Ohm R.A."/>
            <person name="Bhattacharya S.S."/>
            <person name="Shirouzu T."/>
            <person name="Yoshinaga Y."/>
            <person name="Martin F.M."/>
            <person name="Grigoriev I.V."/>
            <person name="Hibbett D.S."/>
        </authorList>
    </citation>
    <scope>NUCLEOTIDE SEQUENCE [LARGE SCALE GENOMIC DNA]</scope>
    <source>
        <strain evidence="3 4">HHB12029</strain>
    </source>
</reference>
<organism evidence="3 4">
    <name type="scientific">Exidia glandulosa HHB12029</name>
    <dbReference type="NCBI Taxonomy" id="1314781"/>
    <lineage>
        <taxon>Eukaryota</taxon>
        <taxon>Fungi</taxon>
        <taxon>Dikarya</taxon>
        <taxon>Basidiomycota</taxon>
        <taxon>Agaricomycotina</taxon>
        <taxon>Agaricomycetes</taxon>
        <taxon>Auriculariales</taxon>
        <taxon>Exidiaceae</taxon>
        <taxon>Exidia</taxon>
    </lineage>
</organism>
<proteinExistence type="predicted"/>
<keyword evidence="1" id="KW-0175">Coiled coil</keyword>
<keyword evidence="4" id="KW-1185">Reference proteome</keyword>
<gene>
    <name evidence="3" type="ORF">EXIGLDRAFT_836291</name>
</gene>
<evidence type="ECO:0000256" key="2">
    <source>
        <dbReference type="SAM" id="MobiDB-lite"/>
    </source>
</evidence>
<sequence>MVHHPLDDKEALSFYVDRMVHANNPDDHEALVTSIEQCGILARSVHKADVVLVDPTVTDLTTLVDVPGTLVSYRYVENCMFFGKRLPFGNYVVELPTSTSSLTHDAHGRRLKSEEFPSRALWRDAAPVVNDDHMPPDSSSYTARWASLQTPSRSIGRRHDVVVDMRSVAGSENRTLEASVLPSRLRTSDTGMSNDAESDVLKPPMPAFRVAQDNETRINLRSDPYFSWCVKYTRWATIVRPQTTLNEISDHVFRIIPGLFRTTLYNIAVYDKYEAEREALEKAQEEGREIAEERSVQGWSVPKMDAVIAKMARQVHSRSASAFEDGDGKDEVALQKNRVMTRRPTSTTRNRPPPPPPFYLLKRGKSNEAKQWMEDYFRWNLTQQPRLSILPLSYKISEKTGGRISRSTFKTYRDANMKLFKKIEEQVERETGMDVAHVTGRRNATNEDGNVPRRRSLEELIGSESENENEEFGGKLSRIKRVRRMQSPV</sequence>
<accession>A0A165HZN6</accession>
<feature type="coiled-coil region" evidence="1">
    <location>
        <begin position="266"/>
        <end position="293"/>
    </location>
</feature>
<evidence type="ECO:0000256" key="1">
    <source>
        <dbReference type="SAM" id="Coils"/>
    </source>
</evidence>
<feature type="region of interest" description="Disordered" evidence="2">
    <location>
        <begin position="439"/>
        <end position="475"/>
    </location>
</feature>
<name>A0A165HZN6_EXIGL</name>
<evidence type="ECO:0000313" key="3">
    <source>
        <dbReference type="EMBL" id="KZV92686.1"/>
    </source>
</evidence>
<dbReference type="EMBL" id="KV426004">
    <property type="protein sequence ID" value="KZV92686.1"/>
    <property type="molecule type" value="Genomic_DNA"/>
</dbReference>